<dbReference type="PANTHER" id="PTHR46572">
    <property type="entry name" value="RHO1 GDP-GTP EXCHANGE PROTEIN 1-RELATED"/>
    <property type="match status" value="1"/>
</dbReference>
<evidence type="ECO:0000313" key="6">
    <source>
        <dbReference type="Proteomes" id="UP001150569"/>
    </source>
</evidence>
<dbReference type="Pfam" id="PF00621">
    <property type="entry name" value="RhoGEF"/>
    <property type="match status" value="1"/>
</dbReference>
<dbReference type="SUPFAM" id="SSF48065">
    <property type="entry name" value="DBL homology domain (DH-domain)"/>
    <property type="match status" value="1"/>
</dbReference>
<feature type="domain" description="CNH" evidence="4">
    <location>
        <begin position="579"/>
        <end position="883"/>
    </location>
</feature>
<dbReference type="InterPro" id="IPR000219">
    <property type="entry name" value="DH_dom"/>
</dbReference>
<dbReference type="GO" id="GO:0005085">
    <property type="term" value="F:guanyl-nucleotide exchange factor activity"/>
    <property type="evidence" value="ECO:0007669"/>
    <property type="project" value="UniProtKB-KW"/>
</dbReference>
<sequence>MGFASGSHGGLARPAPSFMSDRSDTAALSNLQAFQAAIQESERLVDHLSVNSSDDSDRSARPGTMSLYSSISDKTEAEAFWDTAHPFGLATLHSGDSALSLPSTPSLWSQTVTRAVLDTFSAEVIQWQETMYETIAKEQEYLADLKLLDTLFLQPLRICWPTISSHHHRTDSSTNISSGNALPEEPHRAPATPLPPPELETFLHDVFHNLPDLIAVSEQLLRRLLERQANQPIMSGVGDIFLPWSQAIEPIVAYAANLPRAHYILEVEVARNPGFAAFLRDCEAHPMARKLGLQHFLGRAPTRFVRYPLHFNDLIKRAPATSPDRVLMPQALENVKACLDRVNQQTGEATITLLMTKLRNQLLLSERERLYLNLDHPQRRVVKVGYLRKRSGNQATVFLLDHVLLICKHIRQGKSQTQTFYQLNKSATPLSLLAVRCGEEAALTGTGSQSPPAALATPTRSPRMSLGTGAAIAESARSHRMSIMGKLALVRDAPAPAVVMNPMAPATLLPASPRLTAQPFPLVCQHLGRHGGQNILFAASADEQRAWLEAIQAQQNASLSALAGRVKINHICDHTFTAENAVHCAAEFRVPDGQRYILVGTDVGLYVGSELSRGGYLKITKMRNVTHLHVFPEYDQLIMISDKIPYVYPLHELARPALWDRLRGKKLGIKATAFYVGRFHDRPAVAFMTPKSKQSVFTITRPIHLREYNKRTDDKLLWSHKEKGQPEVGLVRLKEFFVPTETFGLTFFRQHLGVGSLATFEIIDIRDLRLHDSLPNPADPTFSDLPAPSILGRPYLMHKVTGTGEFLVCFERLAFYVNRAQTRSRPHLLIHWEGRPRSIQVFEPYIYVFCAEFIEIRQMDTGALEHIIPAINVRCLTLPDANRSNGDPTVHLIGVMQSRAPGYQRIFRLPIASGDQVTLEQKPSTPDKGNLGT</sequence>
<dbReference type="SMART" id="SM00325">
    <property type="entry name" value="RhoGEF"/>
    <property type="match status" value="1"/>
</dbReference>
<organism evidence="5 6">
    <name type="scientific">Tieghemiomyces parasiticus</name>
    <dbReference type="NCBI Taxonomy" id="78921"/>
    <lineage>
        <taxon>Eukaryota</taxon>
        <taxon>Fungi</taxon>
        <taxon>Fungi incertae sedis</taxon>
        <taxon>Zoopagomycota</taxon>
        <taxon>Kickxellomycotina</taxon>
        <taxon>Dimargaritomycetes</taxon>
        <taxon>Dimargaritales</taxon>
        <taxon>Dimargaritaceae</taxon>
        <taxon>Tieghemiomyces</taxon>
    </lineage>
</organism>
<comment type="caution">
    <text evidence="5">The sequence shown here is derived from an EMBL/GenBank/DDBJ whole genome shotgun (WGS) entry which is preliminary data.</text>
</comment>
<accession>A0A9W8AFJ2</accession>
<evidence type="ECO:0000259" key="3">
    <source>
        <dbReference type="PROSITE" id="PS50010"/>
    </source>
</evidence>
<dbReference type="CDD" id="cd00160">
    <property type="entry name" value="RhoGEF"/>
    <property type="match status" value="1"/>
</dbReference>
<feature type="region of interest" description="Disordered" evidence="2">
    <location>
        <begin position="443"/>
        <end position="466"/>
    </location>
</feature>
<feature type="region of interest" description="Disordered" evidence="2">
    <location>
        <begin position="166"/>
        <end position="191"/>
    </location>
</feature>
<evidence type="ECO:0000256" key="1">
    <source>
        <dbReference type="ARBA" id="ARBA00022658"/>
    </source>
</evidence>
<dbReference type="PROSITE" id="PS50010">
    <property type="entry name" value="DH_2"/>
    <property type="match status" value="1"/>
</dbReference>
<dbReference type="Proteomes" id="UP001150569">
    <property type="component" value="Unassembled WGS sequence"/>
</dbReference>
<dbReference type="OrthoDB" id="2272012at2759"/>
<gene>
    <name evidence="5" type="primary">ROM2_2</name>
    <name evidence="5" type="ORF">IWQ60_003774</name>
</gene>
<evidence type="ECO:0000313" key="5">
    <source>
        <dbReference type="EMBL" id="KAJ1926467.1"/>
    </source>
</evidence>
<feature type="domain" description="DH" evidence="3">
    <location>
        <begin position="126"/>
        <end position="345"/>
    </location>
</feature>
<evidence type="ECO:0000256" key="2">
    <source>
        <dbReference type="SAM" id="MobiDB-lite"/>
    </source>
</evidence>
<dbReference type="SMART" id="SM00036">
    <property type="entry name" value="CNH"/>
    <property type="match status" value="1"/>
</dbReference>
<keyword evidence="6" id="KW-1185">Reference proteome</keyword>
<dbReference type="Gene3D" id="2.30.29.30">
    <property type="entry name" value="Pleckstrin-homology domain (PH domain)/Phosphotyrosine-binding domain (PTB)"/>
    <property type="match status" value="1"/>
</dbReference>
<dbReference type="Gene3D" id="1.20.900.10">
    <property type="entry name" value="Dbl homology (DH) domain"/>
    <property type="match status" value="1"/>
</dbReference>
<name>A0A9W8AFJ2_9FUNG</name>
<proteinExistence type="predicted"/>
<dbReference type="PANTHER" id="PTHR46572:SF1">
    <property type="entry name" value="RHO1 GUANINE NUCLEOTIDE EXCHANGE FACTOR TUS1"/>
    <property type="match status" value="1"/>
</dbReference>
<dbReference type="EMBL" id="JANBPT010000168">
    <property type="protein sequence ID" value="KAJ1926467.1"/>
    <property type="molecule type" value="Genomic_DNA"/>
</dbReference>
<reference evidence="5" key="1">
    <citation type="submission" date="2022-07" db="EMBL/GenBank/DDBJ databases">
        <title>Phylogenomic reconstructions and comparative analyses of Kickxellomycotina fungi.</title>
        <authorList>
            <person name="Reynolds N.K."/>
            <person name="Stajich J.E."/>
            <person name="Barry K."/>
            <person name="Grigoriev I.V."/>
            <person name="Crous P."/>
            <person name="Smith M.E."/>
        </authorList>
    </citation>
    <scope>NUCLEOTIDE SEQUENCE</scope>
    <source>
        <strain evidence="5">RSA 861</strain>
    </source>
</reference>
<dbReference type="InterPro" id="IPR001180">
    <property type="entry name" value="CNH_dom"/>
</dbReference>
<dbReference type="Pfam" id="PF00780">
    <property type="entry name" value="CNH"/>
    <property type="match status" value="1"/>
</dbReference>
<protein>
    <submittedName>
        <fullName evidence="5">RHO1 GDP-GTP exchange protein 2</fullName>
    </submittedName>
</protein>
<dbReference type="SUPFAM" id="SSF50729">
    <property type="entry name" value="PH domain-like"/>
    <property type="match status" value="1"/>
</dbReference>
<dbReference type="AlphaFoldDB" id="A0A9W8AFJ2"/>
<dbReference type="InterPro" id="IPR011993">
    <property type="entry name" value="PH-like_dom_sf"/>
</dbReference>
<dbReference type="InterPro" id="IPR035899">
    <property type="entry name" value="DBL_dom_sf"/>
</dbReference>
<evidence type="ECO:0000259" key="4">
    <source>
        <dbReference type="PROSITE" id="PS50219"/>
    </source>
</evidence>
<dbReference type="InterPro" id="IPR052233">
    <property type="entry name" value="Rho-type_GEFs"/>
</dbReference>
<dbReference type="PROSITE" id="PS50219">
    <property type="entry name" value="CNH"/>
    <property type="match status" value="1"/>
</dbReference>
<keyword evidence="1" id="KW-0344">Guanine-nucleotide releasing factor</keyword>